<protein>
    <submittedName>
        <fullName evidence="1">Uncharacterized protein</fullName>
    </submittedName>
</protein>
<organism evidence="1 2">
    <name type="scientific">Polychaeton citri CBS 116435</name>
    <dbReference type="NCBI Taxonomy" id="1314669"/>
    <lineage>
        <taxon>Eukaryota</taxon>
        <taxon>Fungi</taxon>
        <taxon>Dikarya</taxon>
        <taxon>Ascomycota</taxon>
        <taxon>Pezizomycotina</taxon>
        <taxon>Dothideomycetes</taxon>
        <taxon>Dothideomycetidae</taxon>
        <taxon>Capnodiales</taxon>
        <taxon>Capnodiaceae</taxon>
        <taxon>Polychaeton</taxon>
    </lineage>
</organism>
<gene>
    <name evidence="1" type="ORF">K431DRAFT_298271</name>
</gene>
<dbReference type="EMBL" id="MU003858">
    <property type="protein sequence ID" value="KAF2716893.1"/>
    <property type="molecule type" value="Genomic_DNA"/>
</dbReference>
<reference evidence="1" key="1">
    <citation type="journal article" date="2020" name="Stud. Mycol.">
        <title>101 Dothideomycetes genomes: a test case for predicting lifestyles and emergence of pathogens.</title>
        <authorList>
            <person name="Haridas S."/>
            <person name="Albert R."/>
            <person name="Binder M."/>
            <person name="Bloem J."/>
            <person name="Labutti K."/>
            <person name="Salamov A."/>
            <person name="Andreopoulos B."/>
            <person name="Baker S."/>
            <person name="Barry K."/>
            <person name="Bills G."/>
            <person name="Bluhm B."/>
            <person name="Cannon C."/>
            <person name="Castanera R."/>
            <person name="Culley D."/>
            <person name="Daum C."/>
            <person name="Ezra D."/>
            <person name="Gonzalez J."/>
            <person name="Henrissat B."/>
            <person name="Kuo A."/>
            <person name="Liang C."/>
            <person name="Lipzen A."/>
            <person name="Lutzoni F."/>
            <person name="Magnuson J."/>
            <person name="Mondo S."/>
            <person name="Nolan M."/>
            <person name="Ohm R."/>
            <person name="Pangilinan J."/>
            <person name="Park H.-J."/>
            <person name="Ramirez L."/>
            <person name="Alfaro M."/>
            <person name="Sun H."/>
            <person name="Tritt A."/>
            <person name="Yoshinaga Y."/>
            <person name="Zwiers L.-H."/>
            <person name="Turgeon B."/>
            <person name="Goodwin S."/>
            <person name="Spatafora J."/>
            <person name="Crous P."/>
            <person name="Grigoriev I."/>
        </authorList>
    </citation>
    <scope>NUCLEOTIDE SEQUENCE</scope>
    <source>
        <strain evidence="1">CBS 116435</strain>
    </source>
</reference>
<name>A0A9P4UKK6_9PEZI</name>
<proteinExistence type="predicted"/>
<evidence type="ECO:0000313" key="2">
    <source>
        <dbReference type="Proteomes" id="UP000799441"/>
    </source>
</evidence>
<keyword evidence="2" id="KW-1185">Reference proteome</keyword>
<dbReference type="AlphaFoldDB" id="A0A9P4UKK6"/>
<comment type="caution">
    <text evidence="1">The sequence shown here is derived from an EMBL/GenBank/DDBJ whole genome shotgun (WGS) entry which is preliminary data.</text>
</comment>
<sequence>MFCHNLLRVENPSHKADGSYWRANAIPSCWNSFNDVERRWFGRVLIDGLSVGAYLTYIQQWVAMWRCRSSKNDTDAAFIETSIDYDLKEDLVINLGLSSHPAKLSHDHPIFSLLPSVLWTMDVSTCNQDEDTKFGVQNAITAYSAGGRSWVRACLATFHVLFQILQHRRARRPPQSTSHEHRQVLSTTEGRALVGRITRPISTGFSASLSLAMKMTEGIFRSQD</sequence>
<accession>A0A9P4UKK6</accession>
<dbReference type="Proteomes" id="UP000799441">
    <property type="component" value="Unassembled WGS sequence"/>
</dbReference>
<evidence type="ECO:0000313" key="1">
    <source>
        <dbReference type="EMBL" id="KAF2716893.1"/>
    </source>
</evidence>